<name>A0A1H0S2P6_SELRU</name>
<reference evidence="5 6" key="1">
    <citation type="submission" date="2016-10" db="EMBL/GenBank/DDBJ databases">
        <authorList>
            <person name="de Groot N.N."/>
        </authorList>
    </citation>
    <scope>NUCLEOTIDE SEQUENCE [LARGE SCALE GENOMIC DNA]</scope>
    <source>
        <strain evidence="5 6">S137</strain>
    </source>
</reference>
<dbReference type="OrthoDB" id="9815506at2"/>
<sequence length="344" mass="37204">MLGKLSGVVIEAVGAVVSKNRVSVEARCKNLLSAKKASRLAKGTGIHKLSIAVPEVCTSDLCYQAAEKIFASGWDRNDIGALIFITQTADYLTPATSYYLQERLHLPKDIIAYDVNLGCSGFVYGIFQAASMLTFLGGRKVLLMVGDTSSRNAFPQDTGLLSIAGDAGAAAIIGSNETSEIVFHIESFGERADMLLVKRGGYRALRLTEGERLTDNIENYCNMDGLGVMAFSLEDVPKNIEQLFEYASIGIEEIELALVHQANSMIVSSLADKLGIQREKMPFRSENIGNTSSASIPVLMSEMQRRGEFKPFRKVLLSGFGVGMSVASAIVDLSHTKVLETGEL</sequence>
<organism evidence="5 6">
    <name type="scientific">Selenomonas ruminantium</name>
    <dbReference type="NCBI Taxonomy" id="971"/>
    <lineage>
        <taxon>Bacteria</taxon>
        <taxon>Bacillati</taxon>
        <taxon>Bacillota</taxon>
        <taxon>Negativicutes</taxon>
        <taxon>Selenomonadales</taxon>
        <taxon>Selenomonadaceae</taxon>
        <taxon>Selenomonas</taxon>
    </lineage>
</organism>
<dbReference type="SUPFAM" id="SSF53901">
    <property type="entry name" value="Thiolase-like"/>
    <property type="match status" value="1"/>
</dbReference>
<dbReference type="Gene3D" id="3.40.47.10">
    <property type="match status" value="1"/>
</dbReference>
<evidence type="ECO:0000259" key="3">
    <source>
        <dbReference type="Pfam" id="PF08541"/>
    </source>
</evidence>
<evidence type="ECO:0000256" key="2">
    <source>
        <dbReference type="ARBA" id="ARBA00023315"/>
    </source>
</evidence>
<feature type="domain" description="Beta-ketoacyl-[acyl-carrier-protein] synthase III C-terminal" evidence="3">
    <location>
        <begin position="247"/>
        <end position="332"/>
    </location>
</feature>
<evidence type="ECO:0000259" key="4">
    <source>
        <dbReference type="Pfam" id="PF08545"/>
    </source>
</evidence>
<dbReference type="InterPro" id="IPR013751">
    <property type="entry name" value="ACP_syn_III_N"/>
</dbReference>
<evidence type="ECO:0000313" key="6">
    <source>
        <dbReference type="Proteomes" id="UP000182412"/>
    </source>
</evidence>
<evidence type="ECO:0000256" key="1">
    <source>
        <dbReference type="ARBA" id="ARBA00022679"/>
    </source>
</evidence>
<evidence type="ECO:0000313" key="5">
    <source>
        <dbReference type="EMBL" id="SDP35536.1"/>
    </source>
</evidence>
<accession>A0A1H0S2P6</accession>
<dbReference type="AlphaFoldDB" id="A0A1H0S2P6"/>
<dbReference type="RefSeq" id="WP_074572272.1">
    <property type="nucleotide sequence ID" value="NZ_FNJQ01000015.1"/>
</dbReference>
<dbReference type="Pfam" id="PF08545">
    <property type="entry name" value="ACP_syn_III"/>
    <property type="match status" value="1"/>
</dbReference>
<dbReference type="InterPro" id="IPR016039">
    <property type="entry name" value="Thiolase-like"/>
</dbReference>
<dbReference type="PANTHER" id="PTHR34069">
    <property type="entry name" value="3-OXOACYL-[ACYL-CARRIER-PROTEIN] SYNTHASE 3"/>
    <property type="match status" value="1"/>
</dbReference>
<keyword evidence="2" id="KW-0012">Acyltransferase</keyword>
<feature type="domain" description="Beta-ketoacyl-[acyl-carrier-protein] synthase III N-terminal" evidence="4">
    <location>
        <begin position="113"/>
        <end position="180"/>
    </location>
</feature>
<dbReference type="Pfam" id="PF08541">
    <property type="entry name" value="ACP_syn_III_C"/>
    <property type="match status" value="1"/>
</dbReference>
<proteinExistence type="predicted"/>
<dbReference type="GO" id="GO:0044550">
    <property type="term" value="P:secondary metabolite biosynthetic process"/>
    <property type="evidence" value="ECO:0007669"/>
    <property type="project" value="TreeGrafter"/>
</dbReference>
<protein>
    <submittedName>
        <fullName evidence="5">3-oxoacyl-[acyl-carrier-protein] synthase-3</fullName>
    </submittedName>
</protein>
<dbReference type="GO" id="GO:0006633">
    <property type="term" value="P:fatty acid biosynthetic process"/>
    <property type="evidence" value="ECO:0007669"/>
    <property type="project" value="InterPro"/>
</dbReference>
<keyword evidence="1" id="KW-0808">Transferase</keyword>
<dbReference type="InterPro" id="IPR013747">
    <property type="entry name" value="ACP_syn_III_C"/>
</dbReference>
<gene>
    <name evidence="5" type="ORF">SAMN05216366_11518</name>
</gene>
<dbReference type="EMBL" id="FNJQ01000015">
    <property type="protein sequence ID" value="SDP35536.1"/>
    <property type="molecule type" value="Genomic_DNA"/>
</dbReference>
<dbReference type="Proteomes" id="UP000182412">
    <property type="component" value="Unassembled WGS sequence"/>
</dbReference>
<dbReference type="GO" id="GO:0004315">
    <property type="term" value="F:3-oxoacyl-[acyl-carrier-protein] synthase activity"/>
    <property type="evidence" value="ECO:0007669"/>
    <property type="project" value="InterPro"/>
</dbReference>
<dbReference type="PANTHER" id="PTHR34069:SF2">
    <property type="entry name" value="BETA-KETOACYL-[ACYL-CARRIER-PROTEIN] SYNTHASE III"/>
    <property type="match status" value="1"/>
</dbReference>